<proteinExistence type="predicted"/>
<reference evidence="1" key="1">
    <citation type="submission" date="2018-02" db="EMBL/GenBank/DDBJ databases">
        <title>Rhizophora mucronata_Transcriptome.</title>
        <authorList>
            <person name="Meera S.P."/>
            <person name="Sreeshan A."/>
            <person name="Augustine A."/>
        </authorList>
    </citation>
    <scope>NUCLEOTIDE SEQUENCE</scope>
    <source>
        <tissue evidence="1">Leaf</tissue>
    </source>
</reference>
<sequence length="38" mass="4185">MKIRGSPGIAGCKYPKQRRPMPSLLLRSKRLLIGCTAS</sequence>
<protein>
    <submittedName>
        <fullName evidence="1">Malonyl-CoA decarboxylase</fullName>
    </submittedName>
</protein>
<name>A0A2P2LML8_RHIMU</name>
<accession>A0A2P2LML8</accession>
<dbReference type="EMBL" id="GGEC01038747">
    <property type="protein sequence ID" value="MBX19231.1"/>
    <property type="molecule type" value="Transcribed_RNA"/>
</dbReference>
<dbReference type="AlphaFoldDB" id="A0A2P2LML8"/>
<evidence type="ECO:0000313" key="1">
    <source>
        <dbReference type="EMBL" id="MBX19231.1"/>
    </source>
</evidence>
<organism evidence="1">
    <name type="scientific">Rhizophora mucronata</name>
    <name type="common">Asiatic mangrove</name>
    <dbReference type="NCBI Taxonomy" id="61149"/>
    <lineage>
        <taxon>Eukaryota</taxon>
        <taxon>Viridiplantae</taxon>
        <taxon>Streptophyta</taxon>
        <taxon>Embryophyta</taxon>
        <taxon>Tracheophyta</taxon>
        <taxon>Spermatophyta</taxon>
        <taxon>Magnoliopsida</taxon>
        <taxon>eudicotyledons</taxon>
        <taxon>Gunneridae</taxon>
        <taxon>Pentapetalae</taxon>
        <taxon>rosids</taxon>
        <taxon>fabids</taxon>
        <taxon>Malpighiales</taxon>
        <taxon>Rhizophoraceae</taxon>
        <taxon>Rhizophora</taxon>
    </lineage>
</organism>